<feature type="compositionally biased region" description="Basic and acidic residues" evidence="1">
    <location>
        <begin position="846"/>
        <end position="869"/>
    </location>
</feature>
<evidence type="ECO:0000259" key="2">
    <source>
        <dbReference type="Pfam" id="PF05205"/>
    </source>
</evidence>
<feature type="compositionally biased region" description="Pro residues" evidence="1">
    <location>
        <begin position="1352"/>
        <end position="1370"/>
    </location>
</feature>
<feature type="compositionally biased region" description="Basic and acidic residues" evidence="1">
    <location>
        <begin position="526"/>
        <end position="656"/>
    </location>
</feature>
<feature type="compositionally biased region" description="Polar residues" evidence="1">
    <location>
        <begin position="893"/>
        <end position="902"/>
    </location>
</feature>
<feature type="compositionally biased region" description="Low complexity" evidence="1">
    <location>
        <begin position="1261"/>
        <end position="1276"/>
    </location>
</feature>
<keyword evidence="4" id="KW-1185">Reference proteome</keyword>
<feature type="region of interest" description="Disordered" evidence="1">
    <location>
        <begin position="1111"/>
        <end position="1617"/>
    </location>
</feature>
<feature type="compositionally biased region" description="Basic residues" evidence="1">
    <location>
        <begin position="1277"/>
        <end position="1299"/>
    </location>
</feature>
<feature type="region of interest" description="Disordered" evidence="1">
    <location>
        <begin position="812"/>
        <end position="985"/>
    </location>
</feature>
<reference evidence="3" key="1">
    <citation type="submission" date="2022-11" db="EMBL/GenBank/DDBJ databases">
        <title>Centuries of genome instability and evolution in soft-shell clam transmissible cancer (bioRxiv).</title>
        <authorList>
            <person name="Hart S.F.M."/>
            <person name="Yonemitsu M.A."/>
            <person name="Giersch R.M."/>
            <person name="Beal B.F."/>
            <person name="Arriagada G."/>
            <person name="Davis B.W."/>
            <person name="Ostrander E.A."/>
            <person name="Goff S.P."/>
            <person name="Metzger M.J."/>
        </authorList>
    </citation>
    <scope>NUCLEOTIDE SEQUENCE</scope>
    <source>
        <strain evidence="3">MELC-2E11</strain>
        <tissue evidence="3">Siphon/mantle</tissue>
    </source>
</reference>
<evidence type="ECO:0000313" key="3">
    <source>
        <dbReference type="EMBL" id="WAR22207.1"/>
    </source>
</evidence>
<organism evidence="3 4">
    <name type="scientific">Mya arenaria</name>
    <name type="common">Soft-shell clam</name>
    <dbReference type="NCBI Taxonomy" id="6604"/>
    <lineage>
        <taxon>Eukaryota</taxon>
        <taxon>Metazoa</taxon>
        <taxon>Spiralia</taxon>
        <taxon>Lophotrochozoa</taxon>
        <taxon>Mollusca</taxon>
        <taxon>Bivalvia</taxon>
        <taxon>Autobranchia</taxon>
        <taxon>Heteroconchia</taxon>
        <taxon>Euheterodonta</taxon>
        <taxon>Imparidentia</taxon>
        <taxon>Neoheterodontei</taxon>
        <taxon>Myida</taxon>
        <taxon>Myoidea</taxon>
        <taxon>Myidae</taxon>
        <taxon>Mya</taxon>
    </lineage>
</organism>
<feature type="compositionally biased region" description="Polar residues" evidence="1">
    <location>
        <begin position="1167"/>
        <end position="1181"/>
    </location>
</feature>
<feature type="compositionally biased region" description="Basic and acidic residues" evidence="1">
    <location>
        <begin position="1300"/>
        <end position="1315"/>
    </location>
</feature>
<evidence type="ECO:0000313" key="4">
    <source>
        <dbReference type="Proteomes" id="UP001164746"/>
    </source>
</evidence>
<feature type="region of interest" description="Disordered" evidence="1">
    <location>
        <begin position="417"/>
        <end position="656"/>
    </location>
</feature>
<evidence type="ECO:0000256" key="1">
    <source>
        <dbReference type="SAM" id="MobiDB-lite"/>
    </source>
</evidence>
<feature type="compositionally biased region" description="Low complexity" evidence="1">
    <location>
        <begin position="417"/>
        <end position="427"/>
    </location>
</feature>
<feature type="compositionally biased region" description="Basic and acidic residues" evidence="1">
    <location>
        <begin position="687"/>
        <end position="698"/>
    </location>
</feature>
<gene>
    <name evidence="3" type="ORF">MAR_016181</name>
</gene>
<feature type="compositionally biased region" description="Acidic residues" evidence="1">
    <location>
        <begin position="878"/>
        <end position="891"/>
    </location>
</feature>
<feature type="compositionally biased region" description="Basic and acidic residues" evidence="1">
    <location>
        <begin position="670"/>
        <end position="679"/>
    </location>
</feature>
<dbReference type="InterPro" id="IPR055264">
    <property type="entry name" value="BOD1/SHG1_dom"/>
</dbReference>
<feature type="region of interest" description="Disordered" evidence="1">
    <location>
        <begin position="299"/>
        <end position="327"/>
    </location>
</feature>
<feature type="compositionally biased region" description="Pro residues" evidence="1">
    <location>
        <begin position="1216"/>
        <end position="1244"/>
    </location>
</feature>
<sequence>MTAGSSKGEKADPEVVEKIIQELKSKGYFDQFRKEFVADADTKRVESYVGRYLSQQTWSPNLNKNQLRENLRRQINQTGMLNKGVERIVEQIVNPKIMQLIKPRTDEVTCDFLGISLTEHKNALKKKQQEHHEQLLKSPDTPGQYMNLQFSSPPPGSGGQTFTNTSSPALPPGQFLLPTTLPPGQFNPAGLLGQGPGQQTGSSFPTAPTGLTFPTGISQQNFPFLPQGWNASLTAGFPPMFNPSGQLTNPFQGFPLPPPGAGITVPPPAAAGIIPGLTPASLPTPSGDLIPGMTLYLPDSSHMQKKKSSDDGRDEHSSEGTKEDKELDLEDMKVVDEYVAEGDISLEDIPMPEGETDDAEKAVNEQIRKAFHEELAKAKGDGTGRGQTGISTKRPYKFAWNEDIQEVELEDSDVLSDVSSVHTSDLSNFDESENSDADMAKEKEIKQSLEAAAKESQEAELVSQSAVSTDVAPPPEPSPVKTALPTGQEAAITADTTGTSPATSKKPRKLVSLQYNFSDSEDEESREERKARIAKEKEERYQKRLQRRAELETKRKEREEEKLRHKLERAKAKEEEKREARGKQEEEDKKSDMEKMKVKDEEDETDKKNGIEKNSVIEKNEAEEKKIENGETCAKDEEEGKVGDEQMKIAAQKDDQMTEVKTIVKDEVAEVQVKQRKEVQGSGEEIVENKTEDEKIVANEEVAVENESEETSQKDNVVKSNDVDEKDVSEIDEKSAGETEEKSENVSAKEDTKLTETLKEKSENKQEMVKEETGVNENNEETALEKQHSTTPDAEIDVYKQAEITEDKAVDSIVAKEEHIESNAKSDKQEKVESDDKTDVEESEIGETKELSNTDKIIEGTDKTIEDKPTQVAMIQATEEEGEEKESEEVTEANTSITTETSDAAEDVSAASLDTSVAESHAEVENSGTDSKDSKDPHDTSMAESEFNEAANTSMADTQAGADSSVGEGSSPDKKERKKKKTKEELKAELKEQKYEYKEPGTNLSQGYGDMMVIEETVEMEIETDPNTIQLVEIPLPEAVGEGEGQAPVTMETVEFTEIAGEGELVTTEDGETYILQTSGGDDIQYTEDGTETYMTDGTQLLEVTQADTTAAAETIRVTRSRSKVNEETKSTSSEVSDQSGGGADSRRKRKRHGSHADIAEPVSKKSLPTSQAEGRQLRSNTEGKYDRAENKSRKSYNTNDLYKPRHSFSRKSLTTPPPLPSEPPPPPKESSPPPLPPLPPPPTETNIAAEKSDLPLAPASPSGSESSHTTVSSKASSKKRKRESRSKSKSKSRSPKRSRTADKSKDSKDSEAERRRKARPVAFVDFGEAAKRARQQAMIPPPFGPRGPVGPLGPRPPLGPLGPRGPMPPGYGEDDFYAPDEGPGKTGVTKRGTLYREDTSPSPPPERRPMYSPPPVYLEDSLSPPTRTGVTERGTLYREDASPSPPPVMHRRYLEHSPSPEFSGRMRRIRESLTPSPPPLIARRRTHRESRTDSYESISPSPPPHGLVARRFSPSPPLLRDSPPVLHRNRAPMMTGTPSPPSSGELTPSPPDLRGRGKSPVSPGPLGPVSPLTPMAGEDIIDSDSEAGIITEPSPPVRKSKRKRRRDVVSPASSTGEIIEIPVVSHRKTRKQSVLEAGEMQEEFPILTRSQRELGEPSGEVRPPKSKSKKKKKHSHR</sequence>
<feature type="compositionally biased region" description="Basic and acidic residues" evidence="1">
    <location>
        <begin position="711"/>
        <end position="773"/>
    </location>
</feature>
<feature type="compositionally biased region" description="Basic and acidic residues" evidence="1">
    <location>
        <begin position="1395"/>
        <end position="1410"/>
    </location>
</feature>
<feature type="compositionally biased region" description="Basic and acidic residues" evidence="1">
    <location>
        <begin position="1182"/>
        <end position="1193"/>
    </location>
</feature>
<dbReference type="Pfam" id="PF05205">
    <property type="entry name" value="COMPASS-Shg1"/>
    <property type="match status" value="1"/>
</dbReference>
<feature type="compositionally biased region" description="Basic and acidic residues" evidence="1">
    <location>
        <begin position="438"/>
        <end position="457"/>
    </location>
</feature>
<feature type="region of interest" description="Disordered" evidence="1">
    <location>
        <begin position="149"/>
        <end position="205"/>
    </location>
</feature>
<name>A0ABY7FJ90_MYAAR</name>
<dbReference type="EMBL" id="CP111023">
    <property type="protein sequence ID" value="WAR22207.1"/>
    <property type="molecule type" value="Genomic_DNA"/>
</dbReference>
<dbReference type="PANTHER" id="PTHR31532">
    <property type="entry name" value="BIORIENTATION OF CHROMOSOMES IN CELL DIVISION 1 FAMILY MEMBER"/>
    <property type="match status" value="1"/>
</dbReference>
<accession>A0ABY7FJ90</accession>
<feature type="compositionally biased region" description="Basic and acidic residues" evidence="1">
    <location>
        <begin position="812"/>
        <end position="837"/>
    </location>
</feature>
<feature type="compositionally biased region" description="Basic and acidic residues" evidence="1">
    <location>
        <begin position="920"/>
        <end position="941"/>
    </location>
</feature>
<dbReference type="PANTHER" id="PTHR31532:SF10">
    <property type="entry name" value="BIORIENTATION OF CHROMOSOMES IN CELL DIVISION PROTEIN 1-LIKE 1"/>
    <property type="match status" value="1"/>
</dbReference>
<dbReference type="Proteomes" id="UP001164746">
    <property type="component" value="Chromosome 12"/>
</dbReference>
<feature type="region of interest" description="Disordered" evidence="1">
    <location>
        <begin position="670"/>
        <end position="795"/>
    </location>
</feature>
<feature type="compositionally biased region" description="Polar residues" evidence="1">
    <location>
        <begin position="494"/>
        <end position="503"/>
    </location>
</feature>
<protein>
    <submittedName>
        <fullName evidence="3">BD1L1-like protein</fullName>
    </submittedName>
</protein>
<feature type="compositionally biased region" description="Low complexity" evidence="1">
    <location>
        <begin position="1511"/>
        <end position="1548"/>
    </location>
</feature>
<feature type="compositionally biased region" description="Basic and acidic residues" evidence="1">
    <location>
        <begin position="307"/>
        <end position="327"/>
    </location>
</feature>
<feature type="domain" description="BOD1/SHG1" evidence="2">
    <location>
        <begin position="19"/>
        <end position="103"/>
    </location>
</feature>
<feature type="region of interest" description="Disordered" evidence="1">
    <location>
        <begin position="1633"/>
        <end position="1678"/>
    </location>
</feature>
<feature type="compositionally biased region" description="Basic residues" evidence="1">
    <location>
        <begin position="1665"/>
        <end position="1678"/>
    </location>
</feature>
<proteinExistence type="predicted"/>